<dbReference type="EMBL" id="CAJNOT010002434">
    <property type="protein sequence ID" value="CAF1315392.1"/>
    <property type="molecule type" value="Genomic_DNA"/>
</dbReference>
<dbReference type="AlphaFoldDB" id="A0A815EQQ7"/>
<protein>
    <submittedName>
        <fullName evidence="1">Uncharacterized protein</fullName>
    </submittedName>
</protein>
<name>A0A815EQQ7_9BILA</name>
<comment type="caution">
    <text evidence="1">The sequence shown here is derived from an EMBL/GenBank/DDBJ whole genome shotgun (WGS) entry which is preliminary data.</text>
</comment>
<proteinExistence type="predicted"/>
<evidence type="ECO:0000313" key="2">
    <source>
        <dbReference type="Proteomes" id="UP000663864"/>
    </source>
</evidence>
<gene>
    <name evidence="1" type="ORF">ZHD862_LOCUS28717</name>
</gene>
<organism evidence="1 2">
    <name type="scientific">Rotaria sordida</name>
    <dbReference type="NCBI Taxonomy" id="392033"/>
    <lineage>
        <taxon>Eukaryota</taxon>
        <taxon>Metazoa</taxon>
        <taxon>Spiralia</taxon>
        <taxon>Gnathifera</taxon>
        <taxon>Rotifera</taxon>
        <taxon>Eurotatoria</taxon>
        <taxon>Bdelloidea</taxon>
        <taxon>Philodinida</taxon>
        <taxon>Philodinidae</taxon>
        <taxon>Rotaria</taxon>
    </lineage>
</organism>
<sequence length="96" mass="11197">MVNPLVINDFLQNNLPLLQSPMENIQNLINLPQNIQTETAQPALIEVPSPQYRNARLEKKIAENKEKKELSLRWMHLTDADMEIVAYYVIRKNKVI</sequence>
<dbReference type="Proteomes" id="UP000663864">
    <property type="component" value="Unassembled WGS sequence"/>
</dbReference>
<accession>A0A815EQQ7</accession>
<evidence type="ECO:0000313" key="1">
    <source>
        <dbReference type="EMBL" id="CAF1315392.1"/>
    </source>
</evidence>
<reference evidence="1" key="1">
    <citation type="submission" date="2021-02" db="EMBL/GenBank/DDBJ databases">
        <authorList>
            <person name="Nowell W R."/>
        </authorList>
    </citation>
    <scope>NUCLEOTIDE SEQUENCE</scope>
</reference>